<dbReference type="EMBL" id="CP150096">
    <property type="protein sequence ID" value="WZN46884.1"/>
    <property type="molecule type" value="Genomic_DNA"/>
</dbReference>
<dbReference type="RefSeq" id="WP_341841558.1">
    <property type="nucleotide sequence ID" value="NZ_CP149792.1"/>
</dbReference>
<proteinExistence type="predicted"/>
<gene>
    <name evidence="1" type="ORF">WJU22_01635</name>
</gene>
<organism evidence="1 2">
    <name type="scientific">Chitinophaga caseinilytica</name>
    <dbReference type="NCBI Taxonomy" id="2267521"/>
    <lineage>
        <taxon>Bacteria</taxon>
        <taxon>Pseudomonadati</taxon>
        <taxon>Bacteroidota</taxon>
        <taxon>Chitinophagia</taxon>
        <taxon>Chitinophagales</taxon>
        <taxon>Chitinophagaceae</taxon>
        <taxon>Chitinophaga</taxon>
    </lineage>
</organism>
<protein>
    <submittedName>
        <fullName evidence="1">Uncharacterized protein</fullName>
    </submittedName>
</protein>
<name>A0ABZ2Z3P4_9BACT</name>
<dbReference type="PROSITE" id="PS51257">
    <property type="entry name" value="PROKAR_LIPOPROTEIN"/>
    <property type="match status" value="1"/>
</dbReference>
<evidence type="ECO:0000313" key="1">
    <source>
        <dbReference type="EMBL" id="WZN46884.1"/>
    </source>
</evidence>
<evidence type="ECO:0000313" key="2">
    <source>
        <dbReference type="Proteomes" id="UP001449657"/>
    </source>
</evidence>
<reference evidence="1 2" key="1">
    <citation type="submission" date="2024-03" db="EMBL/GenBank/DDBJ databases">
        <title>Chitinophaga caseinilytica sp. nov., a casein hydrolysing bacterium isolated from forest soil.</title>
        <authorList>
            <person name="Lee D.S."/>
            <person name="Han D.M."/>
            <person name="Baek J.H."/>
            <person name="Choi D.G."/>
            <person name="Jeon J.H."/>
            <person name="Jeon C.O."/>
        </authorList>
    </citation>
    <scope>NUCLEOTIDE SEQUENCE [LARGE SCALE GENOMIC DNA]</scope>
    <source>
        <strain evidence="1 2">KACC 19118</strain>
    </source>
</reference>
<sequence>MRIFYIFLSAILVMTACKKDGNKPPEAFRGKYAGRFYVEKGGVNYNISNVSIRFDGWEYEFGVSDVANYPSYNQGGKGFFLTPPDKITLNMLLPTATQLKREYIYTIKGDSLIFMNPISDTEREYFRLKRVP</sequence>
<accession>A0ABZ2Z3P4</accession>
<keyword evidence="2" id="KW-1185">Reference proteome</keyword>
<dbReference type="Proteomes" id="UP001449657">
    <property type="component" value="Chromosome"/>
</dbReference>